<name>A0A7R8UM38_HERIL</name>
<dbReference type="OrthoDB" id="8122776at2759"/>
<proteinExistence type="predicted"/>
<sequence length="883" mass="96756">MKTIPLYFLIIYGFKFVRNEDTADITTTTELPALSLASNDTDIAVNGTKEDKPIALALQRLRREPPITIYKHRVRVSRRRPKPRRRNKSHRPVYGPPKYSPPAPISYYKVPHTASDESPSGGYSYNPPHDTGSSKDSISHSVLDVSSDFNIQSIPVSDYGSSKESYETSYGETHEEEIIPFEPDTYSYPKPIEKKKPKKHHHEEPIQGGHSISDSSHYSYDPPANPIEHNIPTYDDNGPGYSYEPKGKPHDTNPGSSGYSYEPPAGNHASSGPGYSYEPRSKTPEISAPSYSYDPPKNSFVASAPSYSYDPPKDSHVPSSPSYSYDPPKKSHVPSTPGYSYDAPAKPDAKPPPSYSYEPPIKPHDTPEQGYSYDSPAKSHEISGPSYSYDPPSTSHGSSGPSYSYEPPAQSHGKTEPGYSYESAGKSVGGHQEGSSYSYPPPKNHQDGPGYSYEPAAPSHPKEEPTGGYSYPTPSIPFKPHEIYGVPPQPPSSSYGYPILPNQTPSIENKPSILSGPSHEFGSSSHDLSPPGSLYDLPSPSSNVYQTEPFGKSPSAPLDSTYSFTTNSNSYNSLPTTGTKAVGGHFAEPPPNHRPNFPDSKLTTSHLPLDHDHLSSTYGSLKTSYEVPIYDAVPFTSSPQDSYPPNLPTSYNQNNFQTIARGTNKVEVFAPPNGIQKHQDTTAQQTQRFNSAQVNIVPSLGIPLEELTEPPSNYLDGESRRKSKKKHRSKQTRGVNRYISDHTDLHGAFSAAQEVTAAPEGSSPIFTPVTISAVLNNTSNLQWRPISGKGRSQRGSSHQTEGASYSRGHHIGPGLPEAASSKRSQPTYFNSRQDISEISIQSPEIFVSNKKASSSDVTRKGSVFDETLSYWEKHSLPRNHKIH</sequence>
<feature type="compositionally biased region" description="Basic residues" evidence="1">
    <location>
        <begin position="721"/>
        <end position="731"/>
    </location>
</feature>
<feature type="compositionally biased region" description="Basic residues" evidence="1">
    <location>
        <begin position="70"/>
        <end position="91"/>
    </location>
</feature>
<feature type="compositionally biased region" description="Polar residues" evidence="1">
    <location>
        <begin position="793"/>
        <end position="803"/>
    </location>
</feature>
<feature type="compositionally biased region" description="Pro residues" evidence="1">
    <location>
        <begin position="94"/>
        <end position="104"/>
    </location>
</feature>
<evidence type="ECO:0000313" key="3">
    <source>
        <dbReference type="Proteomes" id="UP000594454"/>
    </source>
</evidence>
<organism evidence="2 3">
    <name type="scientific">Hermetia illucens</name>
    <name type="common">Black soldier fly</name>
    <dbReference type="NCBI Taxonomy" id="343691"/>
    <lineage>
        <taxon>Eukaryota</taxon>
        <taxon>Metazoa</taxon>
        <taxon>Ecdysozoa</taxon>
        <taxon>Arthropoda</taxon>
        <taxon>Hexapoda</taxon>
        <taxon>Insecta</taxon>
        <taxon>Pterygota</taxon>
        <taxon>Neoptera</taxon>
        <taxon>Endopterygota</taxon>
        <taxon>Diptera</taxon>
        <taxon>Brachycera</taxon>
        <taxon>Stratiomyomorpha</taxon>
        <taxon>Stratiomyidae</taxon>
        <taxon>Hermetiinae</taxon>
        <taxon>Hermetia</taxon>
    </lineage>
</organism>
<dbReference type="EMBL" id="LR899010">
    <property type="protein sequence ID" value="CAD7083345.1"/>
    <property type="molecule type" value="Genomic_DNA"/>
</dbReference>
<dbReference type="AlphaFoldDB" id="A0A7R8UM38"/>
<accession>A0A7R8UM38</accession>
<protein>
    <submittedName>
        <fullName evidence="2">Uncharacterized protein</fullName>
    </submittedName>
</protein>
<gene>
    <name evidence="2" type="ORF">HERILL_LOCUS6315</name>
</gene>
<feature type="compositionally biased region" description="Low complexity" evidence="1">
    <location>
        <begin position="317"/>
        <end position="326"/>
    </location>
</feature>
<feature type="region of interest" description="Disordered" evidence="1">
    <location>
        <begin position="782"/>
        <end position="826"/>
    </location>
</feature>
<feature type="compositionally biased region" description="Low complexity" evidence="1">
    <location>
        <begin position="391"/>
        <end position="408"/>
    </location>
</feature>
<reference evidence="2 3" key="1">
    <citation type="submission" date="2020-11" db="EMBL/GenBank/DDBJ databases">
        <authorList>
            <person name="Wallbank WR R."/>
            <person name="Pardo Diaz C."/>
            <person name="Kozak K."/>
            <person name="Martin S."/>
            <person name="Jiggins C."/>
            <person name="Moest M."/>
            <person name="Warren A I."/>
            <person name="Generalovic N T."/>
            <person name="Byers J.R.P. K."/>
            <person name="Montejo-Kovacevich G."/>
            <person name="Yen C E."/>
        </authorList>
    </citation>
    <scope>NUCLEOTIDE SEQUENCE [LARGE SCALE GENOMIC DNA]</scope>
</reference>
<dbReference type="Proteomes" id="UP000594454">
    <property type="component" value="Chromosome 2"/>
</dbReference>
<feature type="region of interest" description="Disordered" evidence="1">
    <location>
        <begin position="69"/>
        <end position="139"/>
    </location>
</feature>
<feature type="compositionally biased region" description="Low complexity" evidence="1">
    <location>
        <begin position="206"/>
        <end position="222"/>
    </location>
</feature>
<dbReference type="InParanoid" id="A0A7R8UM38"/>
<feature type="region of interest" description="Disordered" evidence="1">
    <location>
        <begin position="703"/>
        <end position="740"/>
    </location>
</feature>
<dbReference type="OMA" id="QPCNQPP"/>
<evidence type="ECO:0000256" key="1">
    <source>
        <dbReference type="SAM" id="MobiDB-lite"/>
    </source>
</evidence>
<evidence type="ECO:0000313" key="2">
    <source>
        <dbReference type="EMBL" id="CAD7083345.1"/>
    </source>
</evidence>
<keyword evidence="3" id="KW-1185">Reference proteome</keyword>
<feature type="compositionally biased region" description="Polar residues" evidence="1">
    <location>
        <begin position="153"/>
        <end position="171"/>
    </location>
</feature>
<feature type="region of interest" description="Disordered" evidence="1">
    <location>
        <begin position="153"/>
        <end position="556"/>
    </location>
</feature>